<dbReference type="Gene3D" id="3.60.21.10">
    <property type="match status" value="1"/>
</dbReference>
<dbReference type="InterPro" id="IPR029052">
    <property type="entry name" value="Metallo-depent_PP-like"/>
</dbReference>
<evidence type="ECO:0000259" key="1">
    <source>
        <dbReference type="Pfam" id="PF00149"/>
    </source>
</evidence>
<proteinExistence type="predicted"/>
<dbReference type="InterPro" id="IPR004843">
    <property type="entry name" value="Calcineurin-like_PHP"/>
</dbReference>
<dbReference type="GO" id="GO:0016787">
    <property type="term" value="F:hydrolase activity"/>
    <property type="evidence" value="ECO:0007669"/>
    <property type="project" value="InterPro"/>
</dbReference>
<gene>
    <name evidence="2" type="ORF">CO2235_MP10225</name>
</gene>
<name>A0A375G954_9BURK</name>
<protein>
    <recommendedName>
        <fullName evidence="1">Calcineurin-like phosphoesterase domain-containing protein</fullName>
    </recommendedName>
</protein>
<feature type="domain" description="Calcineurin-like phosphoesterase" evidence="1">
    <location>
        <begin position="296"/>
        <end position="497"/>
    </location>
</feature>
<reference evidence="2" key="1">
    <citation type="submission" date="2018-01" db="EMBL/GenBank/DDBJ databases">
        <authorList>
            <person name="Clerissi C."/>
        </authorList>
    </citation>
    <scope>NUCLEOTIDE SEQUENCE</scope>
    <source>
        <strain evidence="2">Cupriavidus oxalaticus LMG 2235</strain>
    </source>
</reference>
<dbReference type="Pfam" id="PF00149">
    <property type="entry name" value="Metallophos"/>
    <property type="match status" value="1"/>
</dbReference>
<dbReference type="SUPFAM" id="SSF56300">
    <property type="entry name" value="Metallo-dependent phosphatases"/>
    <property type="match status" value="1"/>
</dbReference>
<dbReference type="Proteomes" id="UP000256862">
    <property type="component" value="Plasmid CO2235_mp"/>
</dbReference>
<sequence length="993" mass="110127">MAVARHTDHRLQDTAAEKVRIACTNVTYEPKIEGCVDCEERAPIRAVILSPNLGTPLILQPGQTKCSIFIAAEAIARRYFGAKPAKDDGIKNCVGEAICEAPYGPVFVDRHLRLYPLQSGKQIKKEPKDAMLFRDGKAASKAMGAVRVWNVGKFAGGLIANRLGEPVAILRSATVAQYSTGVALTDIYEIEIDLSKLPDSPDLGKMCTFAWMVPVPKAYAVRPEVKGVEAWEYQDQVILDFLDAERKDPNRRHYPTLFEFDLSEPPSPTALPAHKTDARHRLMAWHPVIRSNAAALRVGHLSDVHVNVRQNTLAKSPAYLLEQPGGQPAPGTPAEPPASRLCNSFIGLYQLVKAFADGDEATKADVLVITGDLLDFNRNLDPNAIPPNSIGAQWRAFNVLNNIQNPGLYKRGLDDMLVYSLVRHAYQQWNLPVFLTTGNHEAYQVPYGISPRENAWVMAMGALEATNSLKGPHGKRQIEPGILATAAGTVSAYNDFDRASDWDEAKANDGIAADHNLTIYEACLAYGPTYGQALTSQNFDRKQCDWFFSLFTPLSDWRHVYGRQCLLGLDWGEGEEYMNLSGAVPMRADKQSYGILPRSTRAISDHQHYLLDWTRYLARERYQAQLLLFSHFTFVNYDNKVAFSDRNRQFVPAYGKGKPVLAGENNGGWNFNNMGTCERKLDWFFQNCVNQTRKAGVSVHFSGHSHRAGIYTTTISGNTVTIESAFDPGLQPAHPANTSEAGKTKFIVSSCGGPIGVQNLNHELGGWTLTPPSGTLYDPSAKIPFRQVAYAKGSAQPRLAVALDYMQVSKVERVLHWEHAKGNTFFMVVGPKTHRLGCIASVRLWGFGRTPDQPGGATWIPFDTTLKFRHLSRGSAYESPAAAPQSGIYEMALPAGRQPEIAALQDPLLANTTRWFCEVKLQAPKGLPADHFKLDPWFFPVDFTTRKTGIGRVPMLRRRLGEQGEVPDWDWLSETLSKSRYPSKDDATRVDNQ</sequence>
<comment type="caution">
    <text evidence="2">The sequence shown here is derived from an EMBL/GenBank/DDBJ whole genome shotgun (WGS) entry which is preliminary data.</text>
</comment>
<dbReference type="EMBL" id="OGUS01000132">
    <property type="protein sequence ID" value="SPC17881.1"/>
    <property type="molecule type" value="Genomic_DNA"/>
</dbReference>
<organism evidence="2">
    <name type="scientific">Cupriavidus oxalaticus</name>
    <dbReference type="NCBI Taxonomy" id="96344"/>
    <lineage>
        <taxon>Bacteria</taxon>
        <taxon>Pseudomonadati</taxon>
        <taxon>Pseudomonadota</taxon>
        <taxon>Betaproteobacteria</taxon>
        <taxon>Burkholderiales</taxon>
        <taxon>Burkholderiaceae</taxon>
        <taxon>Cupriavidus</taxon>
    </lineage>
</organism>
<dbReference type="AlphaFoldDB" id="A0A375G954"/>
<accession>A0A375G954</accession>
<evidence type="ECO:0000313" key="2">
    <source>
        <dbReference type="EMBL" id="SPC17881.1"/>
    </source>
</evidence>